<feature type="domain" description="PPPDE" evidence="5">
    <location>
        <begin position="13"/>
        <end position="156"/>
    </location>
</feature>
<dbReference type="Pfam" id="PF05903">
    <property type="entry name" value="Peptidase_C97"/>
    <property type="match status" value="1"/>
</dbReference>
<accession>A0A8J6E3J4</accession>
<dbReference type="Gene3D" id="3.90.1720.30">
    <property type="entry name" value="PPPDE domains"/>
    <property type="match status" value="1"/>
</dbReference>
<evidence type="ECO:0000256" key="4">
    <source>
        <dbReference type="SAM" id="MobiDB-lite"/>
    </source>
</evidence>
<dbReference type="AlphaFoldDB" id="A0A8J6E3J4"/>
<evidence type="ECO:0000256" key="2">
    <source>
        <dbReference type="ARBA" id="ARBA00022670"/>
    </source>
</evidence>
<dbReference type="GO" id="GO:0006508">
    <property type="term" value="P:proteolysis"/>
    <property type="evidence" value="ECO:0007669"/>
    <property type="project" value="UniProtKB-KW"/>
</dbReference>
<feature type="compositionally biased region" description="Low complexity" evidence="4">
    <location>
        <begin position="185"/>
        <end position="195"/>
    </location>
</feature>
<evidence type="ECO:0000313" key="6">
    <source>
        <dbReference type="EMBL" id="KAG9393262.1"/>
    </source>
</evidence>
<proteinExistence type="inferred from homology"/>
<comment type="caution">
    <text evidence="6">The sequence shown here is derived from an EMBL/GenBank/DDBJ whole genome shotgun (WGS) entry which is preliminary data.</text>
</comment>
<dbReference type="PANTHER" id="PTHR12378">
    <property type="entry name" value="DESUMOYLATING ISOPEPTIDASE"/>
    <property type="match status" value="1"/>
</dbReference>
<keyword evidence="3" id="KW-0378">Hydrolase</keyword>
<keyword evidence="7" id="KW-1185">Reference proteome</keyword>
<dbReference type="SMART" id="SM01179">
    <property type="entry name" value="DUF862"/>
    <property type="match status" value="1"/>
</dbReference>
<feature type="region of interest" description="Disordered" evidence="4">
    <location>
        <begin position="183"/>
        <end position="216"/>
    </location>
</feature>
<protein>
    <submittedName>
        <fullName evidence="6">PPPDE putative peptidase domain</fullName>
    </submittedName>
</protein>
<feature type="compositionally biased region" description="Basic and acidic residues" evidence="4">
    <location>
        <begin position="199"/>
        <end position="216"/>
    </location>
</feature>
<evidence type="ECO:0000313" key="7">
    <source>
        <dbReference type="Proteomes" id="UP000717585"/>
    </source>
</evidence>
<dbReference type="EMBL" id="JAHDYR010000025">
    <property type="protein sequence ID" value="KAG9393262.1"/>
    <property type="molecule type" value="Genomic_DNA"/>
</dbReference>
<organism evidence="6 7">
    <name type="scientific">Carpediemonas membranifera</name>
    <dbReference type="NCBI Taxonomy" id="201153"/>
    <lineage>
        <taxon>Eukaryota</taxon>
        <taxon>Metamonada</taxon>
        <taxon>Carpediemonas-like organisms</taxon>
        <taxon>Carpediemonas</taxon>
    </lineage>
</organism>
<reference evidence="6" key="1">
    <citation type="submission" date="2021-05" db="EMBL/GenBank/DDBJ databases">
        <title>A free-living protist that lacks canonical eukaryotic 1 DNA replication and segregation systems.</title>
        <authorList>
            <person name="Salas-Leiva D.E."/>
            <person name="Tromer E.C."/>
            <person name="Curtis B.A."/>
            <person name="Jerlstrom-Hultqvist J."/>
            <person name="Kolisko M."/>
            <person name="Yi Z."/>
            <person name="Salas-Leiva J.S."/>
            <person name="Gallot-Lavallee L."/>
            <person name="Kops G.J.P.L."/>
            <person name="Archibald J.M."/>
            <person name="Simpson A.G.B."/>
            <person name="Roger A.J."/>
        </authorList>
    </citation>
    <scope>NUCLEOTIDE SEQUENCE</scope>
    <source>
        <strain evidence="6">BICM</strain>
    </source>
</reference>
<dbReference type="Proteomes" id="UP000717585">
    <property type="component" value="Unassembled WGS sequence"/>
</dbReference>
<sequence>MQAMASRAEVDPRDVFLNVYDLSPMNALMAPIGLGIHHTGLEVHGEEWYFAGHYNNTSGIFKCAPRTCALENGDAHFRRSIYLGRTFRRWSEVTQIIADLGDTFVGLSYSVLSFNCNDFTLALARRLLPDGLKFPRGTNRMARVGEFFLSKLPESTQEMCQQALIGEEFPRLLKPKAEVKARLVSPTGSKTGSTKSRTKTKDDAWGAHPRRACELN</sequence>
<dbReference type="GO" id="GO:0016579">
    <property type="term" value="P:protein deubiquitination"/>
    <property type="evidence" value="ECO:0007669"/>
    <property type="project" value="TreeGrafter"/>
</dbReference>
<dbReference type="OrthoDB" id="412286at2759"/>
<dbReference type="PROSITE" id="PS51858">
    <property type="entry name" value="PPPDE"/>
    <property type="match status" value="1"/>
</dbReference>
<gene>
    <name evidence="6" type="ORF">J8273_3395</name>
</gene>
<keyword evidence="2" id="KW-0645">Protease</keyword>
<dbReference type="InterPro" id="IPR042266">
    <property type="entry name" value="PPPDE_sf"/>
</dbReference>
<name>A0A8J6E3J4_9EUKA</name>
<dbReference type="PANTHER" id="PTHR12378:SF80">
    <property type="entry name" value="IP06716P-RELATED"/>
    <property type="match status" value="1"/>
</dbReference>
<dbReference type="InterPro" id="IPR008580">
    <property type="entry name" value="PPPDE_dom"/>
</dbReference>
<evidence type="ECO:0000259" key="5">
    <source>
        <dbReference type="PROSITE" id="PS51858"/>
    </source>
</evidence>
<evidence type="ECO:0000256" key="3">
    <source>
        <dbReference type="ARBA" id="ARBA00022801"/>
    </source>
</evidence>
<comment type="similarity">
    <text evidence="1">Belongs to the DeSI family.</text>
</comment>
<dbReference type="GO" id="GO:0101005">
    <property type="term" value="F:deubiquitinase activity"/>
    <property type="evidence" value="ECO:0007669"/>
    <property type="project" value="TreeGrafter"/>
</dbReference>
<evidence type="ECO:0000256" key="1">
    <source>
        <dbReference type="ARBA" id="ARBA00008140"/>
    </source>
</evidence>